<evidence type="ECO:0000313" key="1">
    <source>
        <dbReference type="EMBL" id="PNG99758.1"/>
    </source>
</evidence>
<sequence>GFSYADVAKFFDGRPCERTVGEIVRRFRVTGDVTDDQALLSELADTMGHYLPGTQWSINDISLALHELGYVRKRVFTRAMEAREDAQASYRDVRISRELRDWRNSG</sequence>
<name>A0A2J7ZHL0_9CHLO</name>
<dbReference type="Proteomes" id="UP000236333">
    <property type="component" value="Unassembled WGS sequence"/>
</dbReference>
<accession>A0A2J7ZHL0</accession>
<protein>
    <submittedName>
        <fullName evidence="1">Uncharacterized protein</fullName>
    </submittedName>
</protein>
<feature type="non-terminal residue" evidence="1">
    <location>
        <position position="1"/>
    </location>
</feature>
<evidence type="ECO:0000313" key="2">
    <source>
        <dbReference type="Proteomes" id="UP000236333"/>
    </source>
</evidence>
<dbReference type="EMBL" id="PGGS01002195">
    <property type="protein sequence ID" value="PNG99758.1"/>
    <property type="molecule type" value="Genomic_DNA"/>
</dbReference>
<gene>
    <name evidence="1" type="ORF">TSOC_014457</name>
</gene>
<proteinExistence type="predicted"/>
<organism evidence="1 2">
    <name type="scientific">Tetrabaena socialis</name>
    <dbReference type="NCBI Taxonomy" id="47790"/>
    <lineage>
        <taxon>Eukaryota</taxon>
        <taxon>Viridiplantae</taxon>
        <taxon>Chlorophyta</taxon>
        <taxon>core chlorophytes</taxon>
        <taxon>Chlorophyceae</taxon>
        <taxon>CS clade</taxon>
        <taxon>Chlamydomonadales</taxon>
        <taxon>Tetrabaenaceae</taxon>
        <taxon>Tetrabaena</taxon>
    </lineage>
</organism>
<comment type="caution">
    <text evidence="1">The sequence shown here is derived from an EMBL/GenBank/DDBJ whole genome shotgun (WGS) entry which is preliminary data.</text>
</comment>
<dbReference type="OrthoDB" id="555841at2759"/>
<dbReference type="AlphaFoldDB" id="A0A2J7ZHL0"/>
<reference evidence="1 2" key="1">
    <citation type="journal article" date="2017" name="Mol. Biol. Evol.">
        <title>The 4-celled Tetrabaena socialis nuclear genome reveals the essential components for genetic control of cell number at the origin of multicellularity in the volvocine lineage.</title>
        <authorList>
            <person name="Featherston J."/>
            <person name="Arakaki Y."/>
            <person name="Hanschen E.R."/>
            <person name="Ferris P.J."/>
            <person name="Michod R.E."/>
            <person name="Olson B.J.S.C."/>
            <person name="Nozaki H."/>
            <person name="Durand P.M."/>
        </authorList>
    </citation>
    <scope>NUCLEOTIDE SEQUENCE [LARGE SCALE GENOMIC DNA]</scope>
    <source>
        <strain evidence="1 2">NIES-571</strain>
    </source>
</reference>
<keyword evidence="2" id="KW-1185">Reference proteome</keyword>